<sequence>MTRFSSKLAGSTALCILLTACASAPPPKQEPLSLNIDPSTVAAEYVVLQNGDKLPKSGNVVITSCNVAFGKKTRASASTQAGALNRGYTHDGKVRVDTKVKSELILEGIEDAQLDRIGNSICTEAKATLVQAGYNVIDASKDPLFQQLQNSGKPSPYSWDFNKSDYAVFAPAGYQIWDDRFLNVAGGLKSAFLAAKGTNSSQLLTGLVNSQQATGVAMHFAVAFASAEGDTGRKSMFATDDTAEIKHDTRMMVTGDINFIPAAQLKCWERFGKTECMADGATPRVVSLKPLIAEEQAYVAIRDVQPTGSKVAEGLANTLNMLSALAGSTGSSTIDIQQQGVEVNPVIYERTAREYSRRFVQMAMAVR</sequence>
<evidence type="ECO:0000256" key="1">
    <source>
        <dbReference type="SAM" id="SignalP"/>
    </source>
</evidence>
<dbReference type="EMBL" id="CP066167">
    <property type="protein sequence ID" value="QQD19939.1"/>
    <property type="molecule type" value="Genomic_DNA"/>
</dbReference>
<accession>A0A7T4R464</accession>
<keyword evidence="1" id="KW-0732">Signal</keyword>
<feature type="chain" id="PRO_5032493437" evidence="1">
    <location>
        <begin position="25"/>
        <end position="367"/>
    </location>
</feature>
<organism evidence="2 3">
    <name type="scientific">Spongiibacter nanhainus</name>
    <dbReference type="NCBI Taxonomy" id="2794344"/>
    <lineage>
        <taxon>Bacteria</taxon>
        <taxon>Pseudomonadati</taxon>
        <taxon>Pseudomonadota</taxon>
        <taxon>Gammaproteobacteria</taxon>
        <taxon>Cellvibrionales</taxon>
        <taxon>Spongiibacteraceae</taxon>
        <taxon>Spongiibacter</taxon>
    </lineage>
</organism>
<dbReference type="KEGG" id="snan:I6N98_08935"/>
<proteinExistence type="predicted"/>
<feature type="signal peptide" evidence="1">
    <location>
        <begin position="1"/>
        <end position="24"/>
    </location>
</feature>
<reference evidence="2 3" key="1">
    <citation type="submission" date="2020-12" db="EMBL/GenBank/DDBJ databases">
        <authorList>
            <person name="Shan Y."/>
        </authorList>
    </citation>
    <scope>NUCLEOTIDE SEQUENCE [LARGE SCALE GENOMIC DNA]</scope>
    <source>
        <strain evidence="3">csc3.9</strain>
    </source>
</reference>
<dbReference type="Proteomes" id="UP000596063">
    <property type="component" value="Chromosome"/>
</dbReference>
<name>A0A7T4R464_9GAMM</name>
<dbReference type="RefSeq" id="WP_198571423.1">
    <property type="nucleotide sequence ID" value="NZ_CP066167.1"/>
</dbReference>
<dbReference type="PROSITE" id="PS51257">
    <property type="entry name" value="PROKAR_LIPOPROTEIN"/>
    <property type="match status" value="1"/>
</dbReference>
<gene>
    <name evidence="2" type="ORF">I6N98_08935</name>
</gene>
<dbReference type="AlphaFoldDB" id="A0A7T4R464"/>
<keyword evidence="3" id="KW-1185">Reference proteome</keyword>
<evidence type="ECO:0000313" key="3">
    <source>
        <dbReference type="Proteomes" id="UP000596063"/>
    </source>
</evidence>
<evidence type="ECO:0000313" key="2">
    <source>
        <dbReference type="EMBL" id="QQD19939.1"/>
    </source>
</evidence>
<protein>
    <submittedName>
        <fullName evidence="2">Uncharacterized protein</fullName>
    </submittedName>
</protein>